<feature type="region of interest" description="Disordered" evidence="1">
    <location>
        <begin position="1"/>
        <end position="27"/>
    </location>
</feature>
<evidence type="ECO:0000256" key="1">
    <source>
        <dbReference type="SAM" id="MobiDB-lite"/>
    </source>
</evidence>
<dbReference type="EMBL" id="SNWQ01000001">
    <property type="protein sequence ID" value="TDO54519.1"/>
    <property type="molecule type" value="Genomic_DNA"/>
</dbReference>
<organism evidence="2 3">
    <name type="scientific">Kribbella caucasensis</name>
    <dbReference type="NCBI Taxonomy" id="2512215"/>
    <lineage>
        <taxon>Bacteria</taxon>
        <taxon>Bacillati</taxon>
        <taxon>Actinomycetota</taxon>
        <taxon>Actinomycetes</taxon>
        <taxon>Propionibacteriales</taxon>
        <taxon>Kribbellaceae</taxon>
        <taxon>Kribbella</taxon>
    </lineage>
</organism>
<accession>A0A4R6KQ78</accession>
<proteinExistence type="predicted"/>
<name>A0A4R6KQ78_9ACTN</name>
<dbReference type="AlphaFoldDB" id="A0A4R6KQ78"/>
<reference evidence="2 3" key="1">
    <citation type="submission" date="2019-03" db="EMBL/GenBank/DDBJ databases">
        <title>Genomic Encyclopedia of Type Strains, Phase III (KMG-III): the genomes of soil and plant-associated and newly described type strains.</title>
        <authorList>
            <person name="Whitman W."/>
        </authorList>
    </citation>
    <scope>NUCLEOTIDE SEQUENCE [LARGE SCALE GENOMIC DNA]</scope>
    <source>
        <strain evidence="2 3">VKM Ac-2527</strain>
    </source>
</reference>
<sequence length="52" mass="5457">MEVDPLFTSATDLRPKPGSPAIGRGEDAGFPYDLAGKSLTGITQWDAGAYQS</sequence>
<evidence type="ECO:0000313" key="2">
    <source>
        <dbReference type="EMBL" id="TDO54519.1"/>
    </source>
</evidence>
<gene>
    <name evidence="2" type="ORF">EV643_101308</name>
</gene>
<dbReference type="Proteomes" id="UP000295388">
    <property type="component" value="Unassembled WGS sequence"/>
</dbReference>
<evidence type="ECO:0000313" key="3">
    <source>
        <dbReference type="Proteomes" id="UP000295388"/>
    </source>
</evidence>
<dbReference type="RefSeq" id="WP_202869344.1">
    <property type="nucleotide sequence ID" value="NZ_SNWQ01000001.1"/>
</dbReference>
<keyword evidence="3" id="KW-1185">Reference proteome</keyword>
<comment type="caution">
    <text evidence="2">The sequence shown here is derived from an EMBL/GenBank/DDBJ whole genome shotgun (WGS) entry which is preliminary data.</text>
</comment>
<protein>
    <submittedName>
        <fullName evidence="2">Uncharacterized protein</fullName>
    </submittedName>
</protein>